<dbReference type="EC" id="1.1.1.133" evidence="2"/>
<evidence type="ECO:0000256" key="2">
    <source>
        <dbReference type="RuleBase" id="RU364082"/>
    </source>
</evidence>
<dbReference type="InterPro" id="IPR036291">
    <property type="entry name" value="NAD(P)-bd_dom_sf"/>
</dbReference>
<dbReference type="GO" id="GO:0005829">
    <property type="term" value="C:cytosol"/>
    <property type="evidence" value="ECO:0007669"/>
    <property type="project" value="TreeGrafter"/>
</dbReference>
<organism evidence="4 5">
    <name type="scientific">Paenibacillus foliorum</name>
    <dbReference type="NCBI Taxonomy" id="2654974"/>
    <lineage>
        <taxon>Bacteria</taxon>
        <taxon>Bacillati</taxon>
        <taxon>Bacillota</taxon>
        <taxon>Bacilli</taxon>
        <taxon>Bacillales</taxon>
        <taxon>Paenibacillaceae</taxon>
        <taxon>Paenibacillus</taxon>
    </lineage>
</organism>
<dbReference type="EMBL" id="WHOD01000099">
    <property type="protein sequence ID" value="NOU96536.1"/>
    <property type="molecule type" value="Genomic_DNA"/>
</dbReference>
<gene>
    <name evidence="4" type="primary">rfbD</name>
    <name evidence="4" type="ORF">GC093_25435</name>
</gene>
<dbReference type="InterPro" id="IPR005913">
    <property type="entry name" value="dTDP_dehydrorham_reduct"/>
</dbReference>
<evidence type="ECO:0000313" key="4">
    <source>
        <dbReference type="EMBL" id="NOU96536.1"/>
    </source>
</evidence>
<sequence length="307" mass="34309">MNILITGAGGQLGRDLIRVLGRKHKLTAKTRNELDVTSEHSVREAVLECRPDAIVHAAAYTQVDLAESRMEQAYMVNSFGSRNIALIASEIGAKLVYVSTDYVFDGTKGSPYNELDRTNPISVYGHSKLHGEKFVQLICDKYFIVRTSWLYGKYGSNFVTKVLAKAEQNSELSMVADQFGSPTYTYDLARFIGQALESERYGIYHASNRGVCSRYEFAEEILRIAGHSAIKLNPVTGDSFPLPAARPARSDFDDKAIRYNGFSRLRTWQDALQSFILEELNISSEGGQTGEVIEEEMEKEELGNGEY</sequence>
<comment type="similarity">
    <text evidence="1 2">Belongs to the dTDP-4-dehydrorhamnose reductase family.</text>
</comment>
<dbReference type="GO" id="GO:0008831">
    <property type="term" value="F:dTDP-4-dehydrorhamnose reductase activity"/>
    <property type="evidence" value="ECO:0007669"/>
    <property type="project" value="UniProtKB-EC"/>
</dbReference>
<comment type="caution">
    <text evidence="4">The sequence shown here is derived from an EMBL/GenBank/DDBJ whole genome shotgun (WGS) entry which is preliminary data.</text>
</comment>
<dbReference type="Proteomes" id="UP000641588">
    <property type="component" value="Unassembled WGS sequence"/>
</dbReference>
<dbReference type="FunFam" id="3.40.50.720:FF:000159">
    <property type="entry name" value="dTDP-4-dehydrorhamnose reductase"/>
    <property type="match status" value="1"/>
</dbReference>
<dbReference type="RefSeq" id="WP_171654767.1">
    <property type="nucleotide sequence ID" value="NZ_WHOD01000099.1"/>
</dbReference>
<protein>
    <recommendedName>
        <fullName evidence="2">dTDP-4-dehydrorhamnose reductase</fullName>
        <ecNumber evidence="2">1.1.1.133</ecNumber>
    </recommendedName>
</protein>
<keyword evidence="5" id="KW-1185">Reference proteome</keyword>
<proteinExistence type="inferred from homology"/>
<keyword evidence="2 4" id="KW-0560">Oxidoreductase</keyword>
<dbReference type="NCBIfam" id="TIGR01214">
    <property type="entry name" value="rmlD"/>
    <property type="match status" value="1"/>
</dbReference>
<dbReference type="Pfam" id="PF04321">
    <property type="entry name" value="RmlD_sub_bind"/>
    <property type="match status" value="1"/>
</dbReference>
<evidence type="ECO:0000256" key="1">
    <source>
        <dbReference type="ARBA" id="ARBA00010944"/>
    </source>
</evidence>
<dbReference type="PANTHER" id="PTHR10491:SF4">
    <property type="entry name" value="METHIONINE ADENOSYLTRANSFERASE 2 SUBUNIT BETA"/>
    <property type="match status" value="1"/>
</dbReference>
<dbReference type="CDD" id="cd05254">
    <property type="entry name" value="dTDP_HR_like_SDR_e"/>
    <property type="match status" value="1"/>
</dbReference>
<reference evidence="4" key="1">
    <citation type="submission" date="2019-10" db="EMBL/GenBank/DDBJ databases">
        <title>Description of Paenibacillus glebae sp. nov.</title>
        <authorList>
            <person name="Carlier A."/>
            <person name="Qi S."/>
        </authorList>
    </citation>
    <scope>NUCLEOTIDE SEQUENCE</scope>
    <source>
        <strain evidence="4">LMG 31456</strain>
    </source>
</reference>
<evidence type="ECO:0000259" key="3">
    <source>
        <dbReference type="Pfam" id="PF04321"/>
    </source>
</evidence>
<feature type="domain" description="RmlD-like substrate binding" evidence="3">
    <location>
        <begin position="1"/>
        <end position="277"/>
    </location>
</feature>
<dbReference type="Gene3D" id="3.90.25.10">
    <property type="entry name" value="UDP-galactose 4-epimerase, domain 1"/>
    <property type="match status" value="1"/>
</dbReference>
<dbReference type="AlphaFoldDB" id="A0A972GTE7"/>
<keyword evidence="2" id="KW-0521">NADP</keyword>
<dbReference type="GO" id="GO:0019305">
    <property type="term" value="P:dTDP-rhamnose biosynthetic process"/>
    <property type="evidence" value="ECO:0007669"/>
    <property type="project" value="TreeGrafter"/>
</dbReference>
<comment type="pathway">
    <text evidence="2">Carbohydrate biosynthesis; dTDP-L-rhamnose biosynthesis.</text>
</comment>
<dbReference type="Gene3D" id="3.40.50.720">
    <property type="entry name" value="NAD(P)-binding Rossmann-like Domain"/>
    <property type="match status" value="1"/>
</dbReference>
<dbReference type="SUPFAM" id="SSF51735">
    <property type="entry name" value="NAD(P)-binding Rossmann-fold domains"/>
    <property type="match status" value="1"/>
</dbReference>
<evidence type="ECO:0000313" key="5">
    <source>
        <dbReference type="Proteomes" id="UP000641588"/>
    </source>
</evidence>
<dbReference type="InterPro" id="IPR029903">
    <property type="entry name" value="RmlD-like-bd"/>
</dbReference>
<accession>A0A972GTE7</accession>
<comment type="function">
    <text evidence="2">Catalyzes the reduction of dTDP-6-deoxy-L-lyxo-4-hexulose to yield dTDP-L-rhamnose.</text>
</comment>
<dbReference type="PANTHER" id="PTHR10491">
    <property type="entry name" value="DTDP-4-DEHYDRORHAMNOSE REDUCTASE"/>
    <property type="match status" value="1"/>
</dbReference>
<name>A0A972GTE7_9BACL</name>